<dbReference type="EMBL" id="JAUHHV010000011">
    <property type="protein sequence ID" value="KAK1407639.1"/>
    <property type="molecule type" value="Genomic_DNA"/>
</dbReference>
<name>A0AAD8JQE0_TARER</name>
<organism evidence="1 2">
    <name type="scientific">Tagetes erecta</name>
    <name type="common">African marigold</name>
    <dbReference type="NCBI Taxonomy" id="13708"/>
    <lineage>
        <taxon>Eukaryota</taxon>
        <taxon>Viridiplantae</taxon>
        <taxon>Streptophyta</taxon>
        <taxon>Embryophyta</taxon>
        <taxon>Tracheophyta</taxon>
        <taxon>Spermatophyta</taxon>
        <taxon>Magnoliopsida</taxon>
        <taxon>eudicotyledons</taxon>
        <taxon>Gunneridae</taxon>
        <taxon>Pentapetalae</taxon>
        <taxon>asterids</taxon>
        <taxon>campanulids</taxon>
        <taxon>Asterales</taxon>
        <taxon>Asteraceae</taxon>
        <taxon>Asteroideae</taxon>
        <taxon>Heliantheae alliance</taxon>
        <taxon>Tageteae</taxon>
        <taxon>Tagetes</taxon>
    </lineage>
</organism>
<reference evidence="1" key="1">
    <citation type="journal article" date="2023" name="bioRxiv">
        <title>Improved chromosome-level genome assembly for marigold (Tagetes erecta).</title>
        <authorList>
            <person name="Jiang F."/>
            <person name="Yuan L."/>
            <person name="Wang S."/>
            <person name="Wang H."/>
            <person name="Xu D."/>
            <person name="Wang A."/>
            <person name="Fan W."/>
        </authorList>
    </citation>
    <scope>NUCLEOTIDE SEQUENCE</scope>
    <source>
        <strain evidence="1">WSJ</strain>
        <tissue evidence="1">Leaf</tissue>
    </source>
</reference>
<sequence>MGLRRLISGMRLREYLNQGLGITIVKFVSLSRTNKGSTLSLSVHKSRLGRTKYVRFLLPQILIHSLNQIKGKIEVETLYIWNCFGLL</sequence>
<dbReference type="AlphaFoldDB" id="A0AAD8JQE0"/>
<protein>
    <submittedName>
        <fullName evidence="1">Uncharacterized protein</fullName>
    </submittedName>
</protein>
<keyword evidence="2" id="KW-1185">Reference proteome</keyword>
<evidence type="ECO:0000313" key="2">
    <source>
        <dbReference type="Proteomes" id="UP001229421"/>
    </source>
</evidence>
<dbReference type="Proteomes" id="UP001229421">
    <property type="component" value="Unassembled WGS sequence"/>
</dbReference>
<evidence type="ECO:0000313" key="1">
    <source>
        <dbReference type="EMBL" id="KAK1407639.1"/>
    </source>
</evidence>
<accession>A0AAD8JQE0</accession>
<proteinExistence type="predicted"/>
<gene>
    <name evidence="1" type="ORF">QVD17_39260</name>
</gene>
<comment type="caution">
    <text evidence="1">The sequence shown here is derived from an EMBL/GenBank/DDBJ whole genome shotgun (WGS) entry which is preliminary data.</text>
</comment>